<sequence>MRQVPAYQALSGVFTLGFKFLAWINGLGVLVVLLCSLGLVQSDFSPAVLRLPLTAFTAGLAFCGLALLWFYLVHASLFTQLITGHARRSHWVPLFCALVAYTLSLMAFVMGCWLTLGVSNLMSHDTDLAPSSDERGMTPQDQSGRTPELYAPGQLDAVFLKRHVM</sequence>
<proteinExistence type="predicted"/>
<protein>
    <submittedName>
        <fullName evidence="3">Uncharacterized protein</fullName>
    </submittedName>
</protein>
<reference evidence="3 4" key="1">
    <citation type="submission" date="2019-03" db="EMBL/GenBank/DDBJ databases">
        <title>Genomic Encyclopedia of Type Strains, Phase IV (KMG-IV): sequencing the most valuable type-strain genomes for metagenomic binning, comparative biology and taxonomic classification.</title>
        <authorList>
            <person name="Goeker M."/>
        </authorList>
    </citation>
    <scope>NUCLEOTIDE SEQUENCE [LARGE SCALE GENOMIC DNA]</scope>
    <source>
        <strain evidence="3 4">DSM 24591</strain>
    </source>
</reference>
<evidence type="ECO:0000256" key="2">
    <source>
        <dbReference type="SAM" id="Phobius"/>
    </source>
</evidence>
<dbReference type="RefSeq" id="WP_132584043.1">
    <property type="nucleotide sequence ID" value="NZ_SMAJ01000013.1"/>
</dbReference>
<feature type="transmembrane region" description="Helical" evidence="2">
    <location>
        <begin position="91"/>
        <end position="116"/>
    </location>
</feature>
<evidence type="ECO:0000256" key="1">
    <source>
        <dbReference type="SAM" id="MobiDB-lite"/>
    </source>
</evidence>
<feature type="transmembrane region" description="Helical" evidence="2">
    <location>
        <begin position="47"/>
        <end position="71"/>
    </location>
</feature>
<gene>
    <name evidence="3" type="ORF">EDC26_11342</name>
</gene>
<feature type="transmembrane region" description="Helical" evidence="2">
    <location>
        <begin position="20"/>
        <end position="40"/>
    </location>
</feature>
<evidence type="ECO:0000313" key="3">
    <source>
        <dbReference type="EMBL" id="TCT04064.1"/>
    </source>
</evidence>
<accession>A0A4R3LU78</accession>
<keyword evidence="2" id="KW-1133">Transmembrane helix</keyword>
<name>A0A4R3LU78_9BURK</name>
<comment type="caution">
    <text evidence="3">The sequence shown here is derived from an EMBL/GenBank/DDBJ whole genome shotgun (WGS) entry which is preliminary data.</text>
</comment>
<keyword evidence="2" id="KW-0812">Transmembrane</keyword>
<organism evidence="3 4">
    <name type="scientific">Paralcaligenes ureilyticus</name>
    <dbReference type="NCBI Taxonomy" id="627131"/>
    <lineage>
        <taxon>Bacteria</taxon>
        <taxon>Pseudomonadati</taxon>
        <taxon>Pseudomonadota</taxon>
        <taxon>Betaproteobacteria</taxon>
        <taxon>Burkholderiales</taxon>
        <taxon>Alcaligenaceae</taxon>
        <taxon>Paralcaligenes</taxon>
    </lineage>
</organism>
<keyword evidence="2" id="KW-0472">Membrane</keyword>
<dbReference type="OrthoDB" id="8685566at2"/>
<keyword evidence="4" id="KW-1185">Reference proteome</keyword>
<dbReference type="AlphaFoldDB" id="A0A4R3LU78"/>
<feature type="region of interest" description="Disordered" evidence="1">
    <location>
        <begin position="129"/>
        <end position="149"/>
    </location>
</feature>
<dbReference type="EMBL" id="SMAJ01000013">
    <property type="protein sequence ID" value="TCT04064.1"/>
    <property type="molecule type" value="Genomic_DNA"/>
</dbReference>
<dbReference type="Proteomes" id="UP000295525">
    <property type="component" value="Unassembled WGS sequence"/>
</dbReference>
<evidence type="ECO:0000313" key="4">
    <source>
        <dbReference type="Proteomes" id="UP000295525"/>
    </source>
</evidence>